<evidence type="ECO:0000313" key="4">
    <source>
        <dbReference type="Proteomes" id="UP000001225"/>
    </source>
</evidence>
<feature type="domain" description="Signal transduction histidine kinase internal region" evidence="2">
    <location>
        <begin position="175"/>
        <end position="252"/>
    </location>
</feature>
<evidence type="ECO:0000256" key="1">
    <source>
        <dbReference type="SAM" id="Phobius"/>
    </source>
</evidence>
<keyword evidence="1" id="KW-0472">Membrane</keyword>
<keyword evidence="1" id="KW-1133">Transmembrane helix</keyword>
<feature type="transmembrane region" description="Helical" evidence="1">
    <location>
        <begin position="89"/>
        <end position="114"/>
    </location>
</feature>
<dbReference type="InterPro" id="IPR036890">
    <property type="entry name" value="HATPase_C_sf"/>
</dbReference>
<dbReference type="GO" id="GO:0000155">
    <property type="term" value="F:phosphorelay sensor kinase activity"/>
    <property type="evidence" value="ECO:0007669"/>
    <property type="project" value="InterPro"/>
</dbReference>
<dbReference type="GO" id="GO:0016020">
    <property type="term" value="C:membrane"/>
    <property type="evidence" value="ECO:0007669"/>
    <property type="project" value="InterPro"/>
</dbReference>
<gene>
    <name evidence="3" type="ordered locus">Bpet0261</name>
</gene>
<organism evidence="3 4">
    <name type="scientific">Bordetella petrii (strain ATCC BAA-461 / DSM 12804 / CCUG 43448 / CIP 107267 / Se-1111R)</name>
    <dbReference type="NCBI Taxonomy" id="340100"/>
    <lineage>
        <taxon>Bacteria</taxon>
        <taxon>Pseudomonadati</taxon>
        <taxon>Pseudomonadota</taxon>
        <taxon>Betaproteobacteria</taxon>
        <taxon>Burkholderiales</taxon>
        <taxon>Alcaligenaceae</taxon>
        <taxon>Bordetella</taxon>
    </lineage>
</organism>
<sequence>MALPDSPSALFSSASQELSRGESSAGFWRAQVVGWLFLAIIGFCIRLAVFGSAPAAFWLTLTLEPLAFLLTSAAAVWHGRRASSKHSPLLVLACSVLLCVAASALLASIAYAIHQLFPPQSLRVMPENQYRLGFLYYMGILSIWTLVYFGVAAELAARTERISKMKAETLALRLELEHLQSQIEPHFLFNALNTIVAEIEARPAIAEEMTRRLADYLRYSLDRRGQGLCGLDEEIEAAQDYVRIQALRFDRQLEYRCHIDPASLAWQIPHMTLQGLVENAIKHGMRSDNESFRINLRTRIQDDELVVAVDNPGQLRAPYDLAKGGGGLGNLCRRLALCYPGRNRFSLHQQDDRIVAEIRLRGDPVAP</sequence>
<name>A9HXU7_BORPD</name>
<keyword evidence="4" id="KW-1185">Reference proteome</keyword>
<dbReference type="EC" id="2.7.3.-" evidence="3"/>
<evidence type="ECO:0000259" key="2">
    <source>
        <dbReference type="Pfam" id="PF06580"/>
    </source>
</evidence>
<feature type="transmembrane region" description="Helical" evidence="1">
    <location>
        <begin position="27"/>
        <end position="49"/>
    </location>
</feature>
<dbReference type="Pfam" id="PF06580">
    <property type="entry name" value="His_kinase"/>
    <property type="match status" value="1"/>
</dbReference>
<dbReference type="KEGG" id="bpt:Bpet0261"/>
<dbReference type="Gene3D" id="3.30.565.10">
    <property type="entry name" value="Histidine kinase-like ATPase, C-terminal domain"/>
    <property type="match status" value="1"/>
</dbReference>
<accession>A9HXU7</accession>
<dbReference type="PANTHER" id="PTHR34220:SF7">
    <property type="entry name" value="SENSOR HISTIDINE KINASE YPDA"/>
    <property type="match status" value="1"/>
</dbReference>
<proteinExistence type="predicted"/>
<dbReference type="AlphaFoldDB" id="A9HXU7"/>
<keyword evidence="3" id="KW-0808">Transferase</keyword>
<dbReference type="Proteomes" id="UP000001225">
    <property type="component" value="Chromosome"/>
</dbReference>
<dbReference type="InterPro" id="IPR010559">
    <property type="entry name" value="Sig_transdc_His_kin_internal"/>
</dbReference>
<evidence type="ECO:0000313" key="3">
    <source>
        <dbReference type="EMBL" id="CAP40592.1"/>
    </source>
</evidence>
<feature type="transmembrane region" description="Helical" evidence="1">
    <location>
        <begin position="134"/>
        <end position="157"/>
    </location>
</feature>
<reference evidence="3 4" key="1">
    <citation type="journal article" date="2008" name="BMC Genomics">
        <title>The missing link: Bordetella petrii is endowed with both the metabolic versatility of environmental bacteria and virulence traits of pathogenic Bordetellae.</title>
        <authorList>
            <person name="Gross R."/>
            <person name="Guzman C.A."/>
            <person name="Sebaihia M."/>
            <person name="Martins Dos Santos V.A."/>
            <person name="Pieper D.H."/>
            <person name="Koebnik R."/>
            <person name="Lechner M."/>
            <person name="Bartels D."/>
            <person name="Buhrmester J."/>
            <person name="Choudhuri J.V."/>
            <person name="Ebensen T."/>
            <person name="Gaigalat L."/>
            <person name="Herrmann S."/>
            <person name="Khachane A.N."/>
            <person name="Larisch C."/>
            <person name="Link S."/>
            <person name="Linke B."/>
            <person name="Meyer F."/>
            <person name="Mormann S."/>
            <person name="Nakunst D."/>
            <person name="Rueckert C."/>
            <person name="Schneiker-Bekel S."/>
            <person name="Schulze K."/>
            <person name="Vorhoelter F.J."/>
            <person name="Yevsa T."/>
            <person name="Engle J.T."/>
            <person name="Goldman W.E."/>
            <person name="Puehler A."/>
            <person name="Goebel U.B."/>
            <person name="Goesmann A."/>
            <person name="Bloecker H."/>
            <person name="Kaiser O."/>
            <person name="Martinez-Arias R."/>
        </authorList>
    </citation>
    <scope>NUCLEOTIDE SEQUENCE [LARGE SCALE GENOMIC DNA]</scope>
    <source>
        <strain evidence="4">ATCC BAA-461 / DSM 12804 / CCUG 43448 / CIP 107267 / Se-1111R</strain>
    </source>
</reference>
<keyword evidence="3" id="KW-0418">Kinase</keyword>
<dbReference type="eggNOG" id="COG2972">
    <property type="taxonomic scope" value="Bacteria"/>
</dbReference>
<keyword evidence="1 3" id="KW-0812">Transmembrane</keyword>
<dbReference type="PANTHER" id="PTHR34220">
    <property type="entry name" value="SENSOR HISTIDINE KINASE YPDA"/>
    <property type="match status" value="1"/>
</dbReference>
<dbReference type="InterPro" id="IPR050640">
    <property type="entry name" value="Bact_2-comp_sensor_kinase"/>
</dbReference>
<dbReference type="EMBL" id="AM902716">
    <property type="protein sequence ID" value="CAP40592.1"/>
    <property type="molecule type" value="Genomic_DNA"/>
</dbReference>
<dbReference type="STRING" id="94624.Bpet0261"/>
<feature type="transmembrane region" description="Helical" evidence="1">
    <location>
        <begin position="55"/>
        <end position="77"/>
    </location>
</feature>
<dbReference type="SUPFAM" id="SSF55874">
    <property type="entry name" value="ATPase domain of HSP90 chaperone/DNA topoisomerase II/histidine kinase"/>
    <property type="match status" value="1"/>
</dbReference>
<protein>
    <submittedName>
        <fullName evidence="3">Transmembrane sensor histidine kinase transcription regulator protein</fullName>
        <ecNumber evidence="3">2.7.3.-</ecNumber>
    </submittedName>
</protein>